<evidence type="ECO:0008006" key="5">
    <source>
        <dbReference type="Google" id="ProtNLM"/>
    </source>
</evidence>
<feature type="region of interest" description="Disordered" evidence="1">
    <location>
        <begin position="1"/>
        <end position="111"/>
    </location>
</feature>
<evidence type="ECO:0000256" key="2">
    <source>
        <dbReference type="SAM" id="Phobius"/>
    </source>
</evidence>
<dbReference type="AlphaFoldDB" id="A0A402B6G3"/>
<keyword evidence="2" id="KW-0812">Transmembrane</keyword>
<evidence type="ECO:0000313" key="3">
    <source>
        <dbReference type="EMBL" id="GCE26938.1"/>
    </source>
</evidence>
<proteinExistence type="predicted"/>
<keyword evidence="2" id="KW-0472">Membrane</keyword>
<comment type="caution">
    <text evidence="3">The sequence shown here is derived from an EMBL/GenBank/DDBJ whole genome shotgun (WGS) entry which is preliminary data.</text>
</comment>
<dbReference type="RefSeq" id="WP_174845164.1">
    <property type="nucleotide sequence ID" value="NZ_BIFT01000001.1"/>
</dbReference>
<dbReference type="Proteomes" id="UP000287171">
    <property type="component" value="Unassembled WGS sequence"/>
</dbReference>
<protein>
    <recommendedName>
        <fullName evidence="5">DUF4878 domain-containing protein</fullName>
    </recommendedName>
</protein>
<organism evidence="3 4">
    <name type="scientific">Dictyobacter alpinus</name>
    <dbReference type="NCBI Taxonomy" id="2014873"/>
    <lineage>
        <taxon>Bacteria</taxon>
        <taxon>Bacillati</taxon>
        <taxon>Chloroflexota</taxon>
        <taxon>Ktedonobacteria</taxon>
        <taxon>Ktedonobacterales</taxon>
        <taxon>Dictyobacteraceae</taxon>
        <taxon>Dictyobacter</taxon>
    </lineage>
</organism>
<sequence length="315" mass="34297">MHTSDQSPEENQLPVPQSPDPYAQRPASEDDTIRPADQAEPETREDTISKTVPSSSKDEETTRQDPAYPPKPSFYEQALAESGVSRTPEPPVVGSVPTPPPARPAATSYETPVRQADAGNILNAPASGYQQPPAGYMPPPGYPAYPQGGYYPGIQPPPFMPAPPPAKKSRTWLWILIAALVVIIVASCGLCAWVGYSSFGGIYKQAYSAVVDGNQLVNDYYDSVQNKRYSQAYTYLSNGQSNDAFIAQATKQDNLYGPVLRYTVGQPQSITSSSGGTIDSFSIVVDVARQKKSYKANLQVKRINNQWKIVSFDQI</sequence>
<evidence type="ECO:0000256" key="1">
    <source>
        <dbReference type="SAM" id="MobiDB-lite"/>
    </source>
</evidence>
<dbReference type="EMBL" id="BIFT01000001">
    <property type="protein sequence ID" value="GCE26938.1"/>
    <property type="molecule type" value="Genomic_DNA"/>
</dbReference>
<keyword evidence="2" id="KW-1133">Transmembrane helix</keyword>
<feature type="transmembrane region" description="Helical" evidence="2">
    <location>
        <begin position="172"/>
        <end position="196"/>
    </location>
</feature>
<accession>A0A402B6G3</accession>
<gene>
    <name evidence="3" type="ORF">KDA_24220</name>
</gene>
<reference evidence="4" key="1">
    <citation type="submission" date="2018-12" db="EMBL/GenBank/DDBJ databases">
        <title>Tengunoibacter tsumagoiensis gen. nov., sp. nov., Dictyobacter kobayashii sp. nov., D. alpinus sp. nov., and D. joshuensis sp. nov. and description of Dictyobacteraceae fam. nov. within the order Ktedonobacterales isolated from Tengu-no-mugimeshi.</title>
        <authorList>
            <person name="Wang C.M."/>
            <person name="Zheng Y."/>
            <person name="Sakai Y."/>
            <person name="Toyoda A."/>
            <person name="Minakuchi Y."/>
            <person name="Abe K."/>
            <person name="Yokota A."/>
            <person name="Yabe S."/>
        </authorList>
    </citation>
    <scope>NUCLEOTIDE SEQUENCE [LARGE SCALE GENOMIC DNA]</scope>
    <source>
        <strain evidence="4">Uno16</strain>
    </source>
</reference>
<evidence type="ECO:0000313" key="4">
    <source>
        <dbReference type="Proteomes" id="UP000287171"/>
    </source>
</evidence>
<name>A0A402B6G3_9CHLR</name>
<feature type="compositionally biased region" description="Polar residues" evidence="1">
    <location>
        <begin position="1"/>
        <end position="10"/>
    </location>
</feature>
<keyword evidence="4" id="KW-1185">Reference proteome</keyword>